<feature type="domain" description="Mu-like prophage FluMu N-terminal" evidence="2">
    <location>
        <begin position="8"/>
        <end position="53"/>
    </location>
</feature>
<organism evidence="3 4">
    <name type="scientific">Thalassotalea loyana</name>
    <dbReference type="NCBI Taxonomy" id="280483"/>
    <lineage>
        <taxon>Bacteria</taxon>
        <taxon>Pseudomonadati</taxon>
        <taxon>Pseudomonadota</taxon>
        <taxon>Gammaproteobacteria</taxon>
        <taxon>Alteromonadales</taxon>
        <taxon>Colwelliaceae</taxon>
        <taxon>Thalassotalea</taxon>
    </lineage>
</organism>
<dbReference type="Pfam" id="PF17891">
    <property type="entry name" value="FluMu_N"/>
    <property type="match status" value="1"/>
</dbReference>
<dbReference type="SUPFAM" id="SSF160059">
    <property type="entry name" value="PriA/YqbF domain"/>
    <property type="match status" value="1"/>
</dbReference>
<evidence type="ECO:0000256" key="1">
    <source>
        <dbReference type="SAM" id="MobiDB-lite"/>
    </source>
</evidence>
<accession>A0ABQ6HE25</accession>
<protein>
    <recommendedName>
        <fullName evidence="2">Mu-like prophage FluMu N-terminal domain-containing protein</fullName>
    </recommendedName>
</protein>
<dbReference type="EMBL" id="BSSV01000006">
    <property type="protein sequence ID" value="GLX86370.1"/>
    <property type="molecule type" value="Genomic_DNA"/>
</dbReference>
<dbReference type="InterPro" id="IPR041227">
    <property type="entry name" value="FluMu_N"/>
</dbReference>
<proteinExistence type="predicted"/>
<gene>
    <name evidence="3" type="ORF">tloyanaT_26230</name>
</gene>
<reference evidence="3 4" key="1">
    <citation type="submission" date="2023-03" db="EMBL/GenBank/DDBJ databases">
        <title>Thalassotalea loyana LMG 22536T draft genome sequence.</title>
        <authorList>
            <person name="Sawabe T."/>
        </authorList>
    </citation>
    <scope>NUCLEOTIDE SEQUENCE [LARGE SCALE GENOMIC DNA]</scope>
    <source>
        <strain evidence="3 4">LMG 22536</strain>
    </source>
</reference>
<feature type="compositionally biased region" description="Basic and acidic residues" evidence="1">
    <location>
        <begin position="54"/>
        <end position="63"/>
    </location>
</feature>
<evidence type="ECO:0000259" key="2">
    <source>
        <dbReference type="Pfam" id="PF17891"/>
    </source>
</evidence>
<feature type="region of interest" description="Disordered" evidence="1">
    <location>
        <begin position="54"/>
        <end position="75"/>
    </location>
</feature>
<dbReference type="Proteomes" id="UP001157134">
    <property type="component" value="Unassembled WGS sequence"/>
</dbReference>
<sequence>MTQILIFICVLSAMHNGYRRAGFDLKKGKNELEVTQAQFEQLDADPNLSVSKLDNDAIKDNRDSQGGGPSGLSPDDIVMVDLEKAPANLAPFIASIIALAGEGGSMAKRPSCKELAVEVDVDGKLEAITPSKEDADAAFAWYQENVVSKQGNS</sequence>
<dbReference type="RefSeq" id="WP_284299356.1">
    <property type="nucleotide sequence ID" value="NZ_BSSV01000006.1"/>
</dbReference>
<name>A0ABQ6HE25_9GAMM</name>
<dbReference type="Gene3D" id="3.40.5.80">
    <property type="match status" value="1"/>
</dbReference>
<keyword evidence="4" id="KW-1185">Reference proteome</keyword>
<evidence type="ECO:0000313" key="3">
    <source>
        <dbReference type="EMBL" id="GLX86370.1"/>
    </source>
</evidence>
<evidence type="ECO:0000313" key="4">
    <source>
        <dbReference type="Proteomes" id="UP001157134"/>
    </source>
</evidence>
<comment type="caution">
    <text evidence="3">The sequence shown here is derived from an EMBL/GenBank/DDBJ whole genome shotgun (WGS) entry which is preliminary data.</text>
</comment>